<sequence length="124" mass="14684">MKLRNEKIVNSIHVLSKLTNMDLNIKVSYAIAKNISKIEKELEVYNKEKSKLINKYGEKDEEGKLKKNEDETVKIIDTESWDKDIKELLEFENEIDIHKINKEDLFKCNFNITPGELMLIDYMF</sequence>
<dbReference type="Proteomes" id="UP001141183">
    <property type="component" value="Unassembled WGS sequence"/>
</dbReference>
<keyword evidence="2" id="KW-1185">Reference proteome</keyword>
<comment type="caution">
    <text evidence="1">The sequence shown here is derived from an EMBL/GenBank/DDBJ whole genome shotgun (WGS) entry which is preliminary data.</text>
</comment>
<gene>
    <name evidence="1" type="ORF">NE398_20970</name>
</gene>
<accession>A0A9X3XSZ6</accession>
<dbReference type="RefSeq" id="WP_272470865.1">
    <property type="nucleotide sequence ID" value="NZ_JAMRYU010000047.1"/>
</dbReference>
<dbReference type="EMBL" id="JAMRYU010000047">
    <property type="protein sequence ID" value="MDC4242597.1"/>
    <property type="molecule type" value="Genomic_DNA"/>
</dbReference>
<proteinExistence type="predicted"/>
<evidence type="ECO:0000313" key="2">
    <source>
        <dbReference type="Proteomes" id="UP001141183"/>
    </source>
</evidence>
<evidence type="ECO:0000313" key="1">
    <source>
        <dbReference type="EMBL" id="MDC4242597.1"/>
    </source>
</evidence>
<name>A0A9X3XSZ6_9CLOT</name>
<organism evidence="1 2">
    <name type="scientific">Clostridium tertium</name>
    <dbReference type="NCBI Taxonomy" id="1559"/>
    <lineage>
        <taxon>Bacteria</taxon>
        <taxon>Bacillati</taxon>
        <taxon>Bacillota</taxon>
        <taxon>Clostridia</taxon>
        <taxon>Eubacteriales</taxon>
        <taxon>Clostridiaceae</taxon>
        <taxon>Clostridium</taxon>
    </lineage>
</organism>
<reference evidence="1" key="1">
    <citation type="submission" date="2022-05" db="EMBL/GenBank/DDBJ databases">
        <title>Draft genome sequence of Clostridium tertium strain CP3 isolated from Peru.</title>
        <authorList>
            <person name="Hurtado R."/>
            <person name="Lima L."/>
            <person name="Sousa T."/>
            <person name="Jaiswal A.K."/>
            <person name="Tiwari S."/>
            <person name="Maturrano L."/>
            <person name="Brenig B."/>
            <person name="Azevedo V."/>
        </authorList>
    </citation>
    <scope>NUCLEOTIDE SEQUENCE</scope>
    <source>
        <strain evidence="1">CP3</strain>
    </source>
</reference>
<protein>
    <submittedName>
        <fullName evidence="1">Uncharacterized protein</fullName>
    </submittedName>
</protein>
<dbReference type="AlphaFoldDB" id="A0A9X3XSZ6"/>